<keyword evidence="7" id="KW-1185">Reference proteome</keyword>
<dbReference type="Proteomes" id="UP001055219">
    <property type="component" value="Unassembled WGS sequence"/>
</dbReference>
<reference evidence="6" key="2">
    <citation type="submission" date="2022-07" db="EMBL/GenBank/DDBJ databases">
        <authorList>
            <person name="Goncalves M.F.M."/>
            <person name="Hilario S."/>
            <person name="Van De Peer Y."/>
            <person name="Esteves A.C."/>
            <person name="Alves A."/>
        </authorList>
    </citation>
    <scope>NUCLEOTIDE SEQUENCE</scope>
    <source>
        <strain evidence="6">MUM 19.33</strain>
    </source>
</reference>
<dbReference type="InterPro" id="IPR004294">
    <property type="entry name" value="Carotenoid_Oase"/>
</dbReference>
<protein>
    <submittedName>
        <fullName evidence="6">Retinal pigment epithelial membrane family protein</fullName>
    </submittedName>
</protein>
<comment type="caution">
    <text evidence="6">The sequence shown here is derived from an EMBL/GenBank/DDBJ whole genome shotgun (WGS) entry which is preliminary data.</text>
</comment>
<dbReference type="GO" id="GO:0016121">
    <property type="term" value="P:carotene catabolic process"/>
    <property type="evidence" value="ECO:0007669"/>
    <property type="project" value="TreeGrafter"/>
</dbReference>
<proteinExistence type="inferred from homology"/>
<dbReference type="PANTHER" id="PTHR10543:SF24">
    <property type="entry name" value="CAROTENOID ISOMEROOXYGENASE"/>
    <property type="match status" value="1"/>
</dbReference>
<dbReference type="GO" id="GO:0046872">
    <property type="term" value="F:metal ion binding"/>
    <property type="evidence" value="ECO:0007669"/>
    <property type="project" value="UniProtKB-KW"/>
</dbReference>
<feature type="binding site" evidence="5">
    <location>
        <position position="258"/>
    </location>
    <ligand>
        <name>Fe cation</name>
        <dbReference type="ChEBI" id="CHEBI:24875"/>
        <note>catalytic</note>
    </ligand>
</feature>
<dbReference type="GeneID" id="75829235"/>
<dbReference type="GO" id="GO:0010436">
    <property type="term" value="F:carotenoid dioxygenase activity"/>
    <property type="evidence" value="ECO:0007669"/>
    <property type="project" value="TreeGrafter"/>
</dbReference>
<comment type="cofactor">
    <cofactor evidence="5">
        <name>Fe(2+)</name>
        <dbReference type="ChEBI" id="CHEBI:29033"/>
    </cofactor>
    <text evidence="5">Binds 1 Fe(2+) ion per subunit.</text>
</comment>
<comment type="similarity">
    <text evidence="1">Belongs to the carotenoid oxygenase family.</text>
</comment>
<evidence type="ECO:0000256" key="5">
    <source>
        <dbReference type="PIRSR" id="PIRSR604294-1"/>
    </source>
</evidence>
<dbReference type="EMBL" id="JAGIXG020000079">
    <property type="protein sequence ID" value="KAI6778191.1"/>
    <property type="molecule type" value="Genomic_DNA"/>
</dbReference>
<keyword evidence="2 5" id="KW-0479">Metal-binding</keyword>
<evidence type="ECO:0000313" key="6">
    <source>
        <dbReference type="EMBL" id="KAI6778191.1"/>
    </source>
</evidence>
<keyword evidence="4 5" id="KW-0408">Iron</keyword>
<dbReference type="OrthoDB" id="407010at2759"/>
<reference evidence="6" key="1">
    <citation type="journal article" date="2021" name="J Fungi (Basel)">
        <title>Genomic and Metabolomic Analyses of the Marine Fungus Emericellopsis cladophorae: Insights into Saltwater Adaptability Mechanisms and Its Biosynthetic Potential.</title>
        <authorList>
            <person name="Goncalves M.F.M."/>
            <person name="Hilario S."/>
            <person name="Van de Peer Y."/>
            <person name="Esteves A.C."/>
            <person name="Alves A."/>
        </authorList>
    </citation>
    <scope>NUCLEOTIDE SEQUENCE</scope>
    <source>
        <strain evidence="6">MUM 19.33</strain>
    </source>
</reference>
<dbReference type="Pfam" id="PF03055">
    <property type="entry name" value="RPE65"/>
    <property type="match status" value="1"/>
</dbReference>
<evidence type="ECO:0000256" key="3">
    <source>
        <dbReference type="ARBA" id="ARBA00023002"/>
    </source>
</evidence>
<sequence>MAGAINVEAKARYNTYFVPEEDLIYLLPYLRDVPETPEEIECVTNGTWPPWLDGSFVRVGAGRFTVPLSEDSSKPRAVLQHFFDGLAILHKFRMVEGRVYYRSRHTAEGLVRKAKREGYLSTTMFGLNANTPLKDAQDPCSALLGAQVLVHTDFNMLQACDATTLEPKRMLTYAQIDPQLEGYGICAHPPKDRKRGLTFNYLISPDQPIHIDVSDTTRTFADMLQFEPNTPTQFFVLDKLTGKHIATYEQKDGFMFFHSVNAYDYLDSVTGHINVHVDLCSYEDEYITYHEYSLNNIVDPAGPYQNGTLTRYELAAVNTMDLSRCINGS</sequence>
<dbReference type="PANTHER" id="PTHR10543">
    <property type="entry name" value="BETA-CAROTENE DIOXYGENASE"/>
    <property type="match status" value="1"/>
</dbReference>
<dbReference type="RefSeq" id="XP_051359047.1">
    <property type="nucleotide sequence ID" value="XM_051510043.1"/>
</dbReference>
<accession>A0A9Q0BB13</accession>
<evidence type="ECO:0000256" key="4">
    <source>
        <dbReference type="ARBA" id="ARBA00023004"/>
    </source>
</evidence>
<evidence type="ECO:0000256" key="2">
    <source>
        <dbReference type="ARBA" id="ARBA00022723"/>
    </source>
</evidence>
<evidence type="ECO:0000256" key="1">
    <source>
        <dbReference type="ARBA" id="ARBA00006787"/>
    </source>
</evidence>
<keyword evidence="3" id="KW-0560">Oxidoreductase</keyword>
<organism evidence="6 7">
    <name type="scientific">Emericellopsis cladophorae</name>
    <dbReference type="NCBI Taxonomy" id="2686198"/>
    <lineage>
        <taxon>Eukaryota</taxon>
        <taxon>Fungi</taxon>
        <taxon>Dikarya</taxon>
        <taxon>Ascomycota</taxon>
        <taxon>Pezizomycotina</taxon>
        <taxon>Sordariomycetes</taxon>
        <taxon>Hypocreomycetidae</taxon>
        <taxon>Hypocreales</taxon>
        <taxon>Bionectriaceae</taxon>
        <taxon>Emericellopsis</taxon>
    </lineage>
</organism>
<name>A0A9Q0BB13_9HYPO</name>
<gene>
    <name evidence="6" type="ORF">J7T54_002726</name>
</gene>
<evidence type="ECO:0000313" key="7">
    <source>
        <dbReference type="Proteomes" id="UP001055219"/>
    </source>
</evidence>
<dbReference type="AlphaFoldDB" id="A0A9Q0BB13"/>